<comment type="caution">
    <text evidence="8">The sequence shown here is derived from an EMBL/GenBank/DDBJ whole genome shotgun (WGS) entry which is preliminary data.</text>
</comment>
<proteinExistence type="inferred from homology"/>
<comment type="similarity">
    <text evidence="3">Belongs to the RPAP3 family.</text>
</comment>
<feature type="region of interest" description="Disordered" evidence="6">
    <location>
        <begin position="15"/>
        <end position="34"/>
    </location>
</feature>
<gene>
    <name evidence="8" type="ORF">HK099_004262</name>
</gene>
<evidence type="ECO:0000256" key="3">
    <source>
        <dbReference type="ARBA" id="ARBA00038275"/>
    </source>
</evidence>
<dbReference type="PANTHER" id="PTHR46423:SF1">
    <property type="entry name" value="RNA POLYMERASE II-ASSOCIATED PROTEIN 3"/>
    <property type="match status" value="1"/>
</dbReference>
<evidence type="ECO:0000256" key="1">
    <source>
        <dbReference type="ARBA" id="ARBA00022737"/>
    </source>
</evidence>
<dbReference type="InterPro" id="IPR025986">
    <property type="entry name" value="RPAP3-like_C"/>
</dbReference>
<dbReference type="SMART" id="SM00028">
    <property type="entry name" value="TPR"/>
    <property type="match status" value="3"/>
</dbReference>
<reference evidence="8" key="1">
    <citation type="submission" date="2020-05" db="EMBL/GenBank/DDBJ databases">
        <title>Phylogenomic resolution of chytrid fungi.</title>
        <authorList>
            <person name="Stajich J.E."/>
            <person name="Amses K."/>
            <person name="Simmons R."/>
            <person name="Seto K."/>
            <person name="Myers J."/>
            <person name="Bonds A."/>
            <person name="Quandt C.A."/>
            <person name="Barry K."/>
            <person name="Liu P."/>
            <person name="Grigoriev I."/>
            <person name="Longcore J.E."/>
            <person name="James T.Y."/>
        </authorList>
    </citation>
    <scope>NUCLEOTIDE SEQUENCE</scope>
    <source>
        <strain evidence="8">JEL0476</strain>
    </source>
</reference>
<dbReference type="SUPFAM" id="SSF48452">
    <property type="entry name" value="TPR-like"/>
    <property type="match status" value="1"/>
</dbReference>
<dbReference type="PANTHER" id="PTHR46423">
    <property type="entry name" value="RNA POLYMERASE II-ASSOCIATED PROTEIN 3"/>
    <property type="match status" value="1"/>
</dbReference>
<dbReference type="Gene3D" id="1.25.40.10">
    <property type="entry name" value="Tetratricopeptide repeat domain"/>
    <property type="match status" value="1"/>
</dbReference>
<feature type="domain" description="RNA-polymerase II-associated protein 3-like C-terminal" evidence="7">
    <location>
        <begin position="316"/>
        <end position="408"/>
    </location>
</feature>
<dbReference type="InterPro" id="IPR011990">
    <property type="entry name" value="TPR-like_helical_dom_sf"/>
</dbReference>
<evidence type="ECO:0000256" key="4">
    <source>
        <dbReference type="ARBA" id="ARBA00040133"/>
    </source>
</evidence>
<evidence type="ECO:0000313" key="9">
    <source>
        <dbReference type="Proteomes" id="UP001211065"/>
    </source>
</evidence>
<sequence length="443" mass="50862">EKEIKKKEFLLKNNAKRKDLPPVRGTSQKKKDFRDWDDLDEDQDLIDVGFVDSKPEVDKIEKSLIEKEKGNAFFKMGKFKEAIVCYSKAISFDKENKIFYINRAQCYIKFACWVEAVMDCTTAIKLDPKNVKAFWRRGIAHMGLKDYVAAKNDLKFAATLEPTNVAIKQELKKIFDIENSIVVKNEEKVSTKKIETDSKVDSDIAHNAEKIISGRKRVAIKEVGDAKDYFKNTNGSSDEILKEISTKSTVNTASKEPIALKKLNEIVPDSKAINVDKFSGPKIESETNNLSQKSKNRANLSKIYSNECVNKFIINAPKNMYELELGLKSIKNDDEKIFGYLELIDPKDFPTIFNNSLQENFLKIIIRNLKLNYSNKGVNFQKCFNVLSHLSKVKRFDMCLMFLEKSVKKDIDEIFSWMLASCSNTSTDKLEGKEVDDLYKKYK</sequence>
<evidence type="ECO:0000256" key="5">
    <source>
        <dbReference type="PROSITE-ProRule" id="PRU00339"/>
    </source>
</evidence>
<feature type="non-terminal residue" evidence="8">
    <location>
        <position position="443"/>
    </location>
</feature>
<evidence type="ECO:0000313" key="8">
    <source>
        <dbReference type="EMBL" id="KAJ3220489.1"/>
    </source>
</evidence>
<accession>A0AAD5U3E0</accession>
<feature type="repeat" description="TPR" evidence="5">
    <location>
        <begin position="63"/>
        <end position="96"/>
    </location>
</feature>
<organism evidence="8 9">
    <name type="scientific">Clydaea vesicula</name>
    <dbReference type="NCBI Taxonomy" id="447962"/>
    <lineage>
        <taxon>Eukaryota</taxon>
        <taxon>Fungi</taxon>
        <taxon>Fungi incertae sedis</taxon>
        <taxon>Chytridiomycota</taxon>
        <taxon>Chytridiomycota incertae sedis</taxon>
        <taxon>Chytridiomycetes</taxon>
        <taxon>Lobulomycetales</taxon>
        <taxon>Lobulomycetaceae</taxon>
        <taxon>Clydaea</taxon>
    </lineage>
</organism>
<dbReference type="InterPro" id="IPR051966">
    <property type="entry name" value="RPAP3"/>
</dbReference>
<keyword evidence="2 5" id="KW-0802">TPR repeat</keyword>
<dbReference type="PROSITE" id="PS50005">
    <property type="entry name" value="TPR"/>
    <property type="match status" value="1"/>
</dbReference>
<dbReference type="EMBL" id="JADGJW010000298">
    <property type="protein sequence ID" value="KAJ3220489.1"/>
    <property type="molecule type" value="Genomic_DNA"/>
</dbReference>
<evidence type="ECO:0000259" key="7">
    <source>
        <dbReference type="Pfam" id="PF13877"/>
    </source>
</evidence>
<dbReference type="Pfam" id="PF13414">
    <property type="entry name" value="TPR_11"/>
    <property type="match status" value="1"/>
</dbReference>
<keyword evidence="9" id="KW-1185">Reference proteome</keyword>
<keyword evidence="1" id="KW-0677">Repeat</keyword>
<name>A0AAD5U3E0_9FUNG</name>
<evidence type="ECO:0000256" key="2">
    <source>
        <dbReference type="ARBA" id="ARBA00022803"/>
    </source>
</evidence>
<dbReference type="InterPro" id="IPR019734">
    <property type="entry name" value="TPR_rpt"/>
</dbReference>
<dbReference type="Proteomes" id="UP001211065">
    <property type="component" value="Unassembled WGS sequence"/>
</dbReference>
<evidence type="ECO:0000256" key="6">
    <source>
        <dbReference type="SAM" id="MobiDB-lite"/>
    </source>
</evidence>
<dbReference type="Pfam" id="PF13877">
    <property type="entry name" value="RPAP3_C"/>
    <property type="match status" value="1"/>
</dbReference>
<dbReference type="AlphaFoldDB" id="A0AAD5U3E0"/>
<dbReference type="GO" id="GO:0101031">
    <property type="term" value="C:protein folding chaperone complex"/>
    <property type="evidence" value="ECO:0007669"/>
    <property type="project" value="TreeGrafter"/>
</dbReference>
<protein>
    <recommendedName>
        <fullName evidence="4">RNA polymerase II-associated protein 3</fullName>
    </recommendedName>
</protein>